<proteinExistence type="predicted"/>
<gene>
    <name evidence="1" type="ORF">NCTC10684_04004</name>
</gene>
<dbReference type="EMBL" id="UFSM01000001">
    <property type="protein sequence ID" value="SUU90746.1"/>
    <property type="molecule type" value="Genomic_DNA"/>
</dbReference>
<dbReference type="Gene3D" id="3.30.1330.70">
    <property type="entry name" value="Holliday junction resolvase RusA"/>
    <property type="match status" value="1"/>
</dbReference>
<dbReference type="GO" id="GO:0000287">
    <property type="term" value="F:magnesium ion binding"/>
    <property type="evidence" value="ECO:0007669"/>
    <property type="project" value="InterPro"/>
</dbReference>
<evidence type="ECO:0000313" key="2">
    <source>
        <dbReference type="Proteomes" id="UP000254701"/>
    </source>
</evidence>
<name>A0A380WR06_AMIAI</name>
<sequence length="112" mass="12148">MIRLELDITRGRGRVPSARDQRADLEVALSSQRPRRLKGPVAVYVRLAASGARAEAGCGDAADFGRCILDMLTAHGLIDGLVRRLTVEWVADDKRAEDGPRCVVLIQPEVAA</sequence>
<dbReference type="Proteomes" id="UP000254701">
    <property type="component" value="Unassembled WGS sequence"/>
</dbReference>
<dbReference type="InterPro" id="IPR036614">
    <property type="entry name" value="RusA-like_sf"/>
</dbReference>
<dbReference type="GO" id="GO:0006310">
    <property type="term" value="P:DNA recombination"/>
    <property type="evidence" value="ECO:0007669"/>
    <property type="project" value="InterPro"/>
</dbReference>
<accession>A0A380WR06</accession>
<dbReference type="GO" id="GO:0006281">
    <property type="term" value="P:DNA repair"/>
    <property type="evidence" value="ECO:0007669"/>
    <property type="project" value="InterPro"/>
</dbReference>
<protein>
    <submittedName>
        <fullName evidence="1">Uncharacterized protein</fullName>
    </submittedName>
</protein>
<reference evidence="1 2" key="1">
    <citation type="submission" date="2018-06" db="EMBL/GenBank/DDBJ databases">
        <authorList>
            <consortium name="Pathogen Informatics"/>
            <person name="Doyle S."/>
        </authorList>
    </citation>
    <scope>NUCLEOTIDE SEQUENCE [LARGE SCALE GENOMIC DNA]</scope>
    <source>
        <strain evidence="1 2">NCTC10684</strain>
    </source>
</reference>
<organism evidence="1 2">
    <name type="scientific">Aminobacter aminovorans</name>
    <name type="common">Chelatobacter heintzii</name>
    <dbReference type="NCBI Taxonomy" id="83263"/>
    <lineage>
        <taxon>Bacteria</taxon>
        <taxon>Pseudomonadati</taxon>
        <taxon>Pseudomonadota</taxon>
        <taxon>Alphaproteobacteria</taxon>
        <taxon>Hyphomicrobiales</taxon>
        <taxon>Phyllobacteriaceae</taxon>
        <taxon>Aminobacter</taxon>
    </lineage>
</organism>
<dbReference type="AlphaFoldDB" id="A0A380WR06"/>
<evidence type="ECO:0000313" key="1">
    <source>
        <dbReference type="EMBL" id="SUU90746.1"/>
    </source>
</evidence>
<dbReference type="OrthoDB" id="9887364at2"/>
<dbReference type="RefSeq" id="WP_115732704.1">
    <property type="nucleotide sequence ID" value="NZ_BAAAVY010000037.1"/>
</dbReference>